<keyword evidence="3" id="KW-0539">Nucleus</keyword>
<feature type="region of interest" description="Disordered" evidence="4">
    <location>
        <begin position="439"/>
        <end position="478"/>
    </location>
</feature>
<dbReference type="WBParaSite" id="Pan_g1325.t1">
    <property type="protein sequence ID" value="Pan_g1325.t1"/>
    <property type="gene ID" value="Pan_g1325"/>
</dbReference>
<feature type="compositionally biased region" description="Low complexity" evidence="4">
    <location>
        <begin position="443"/>
        <end position="457"/>
    </location>
</feature>
<reference evidence="6" key="2">
    <citation type="submission" date="2020-10" db="UniProtKB">
        <authorList>
            <consortium name="WormBaseParasite"/>
        </authorList>
    </citation>
    <scope>IDENTIFICATION</scope>
</reference>
<comment type="similarity">
    <text evidence="2">Belongs to the ESS2 family.</text>
</comment>
<evidence type="ECO:0000256" key="4">
    <source>
        <dbReference type="SAM" id="MobiDB-lite"/>
    </source>
</evidence>
<dbReference type="Proteomes" id="UP000492821">
    <property type="component" value="Unassembled WGS sequence"/>
</dbReference>
<name>A0A7E4UV99_PANRE</name>
<dbReference type="GO" id="GO:0071013">
    <property type="term" value="C:catalytic step 2 spliceosome"/>
    <property type="evidence" value="ECO:0007669"/>
    <property type="project" value="TreeGrafter"/>
</dbReference>
<dbReference type="Pfam" id="PF09751">
    <property type="entry name" value="Es2"/>
    <property type="match status" value="1"/>
</dbReference>
<reference evidence="5" key="1">
    <citation type="journal article" date="2013" name="Genetics">
        <title>The draft genome and transcriptome of Panagrellus redivivus are shaped by the harsh demands of a free-living lifestyle.</title>
        <authorList>
            <person name="Srinivasan J."/>
            <person name="Dillman A.R."/>
            <person name="Macchietto M.G."/>
            <person name="Heikkinen L."/>
            <person name="Lakso M."/>
            <person name="Fracchia K.M."/>
            <person name="Antoshechkin I."/>
            <person name="Mortazavi A."/>
            <person name="Wong G."/>
            <person name="Sternberg P.W."/>
        </authorList>
    </citation>
    <scope>NUCLEOTIDE SEQUENCE [LARGE SCALE GENOMIC DNA]</scope>
    <source>
        <strain evidence="5">MT8872</strain>
    </source>
</reference>
<dbReference type="PANTHER" id="PTHR12940">
    <property type="entry name" value="ES-2 PROTEIN - RELATED"/>
    <property type="match status" value="1"/>
</dbReference>
<dbReference type="PANTHER" id="PTHR12940:SF0">
    <property type="entry name" value="SPLICING FACTOR ESS-2 HOMOLOG"/>
    <property type="match status" value="1"/>
</dbReference>
<evidence type="ECO:0000256" key="1">
    <source>
        <dbReference type="ARBA" id="ARBA00004123"/>
    </source>
</evidence>
<sequence length="508" mass="56087">MASDRELEADLQFAIPKVPRSARRDQVVKVGARLLKTKNNVSKILPEEQYVDNMKEIIQRDYFPDLKKLKVQGEYLAAMANGDESKIRELQVKYGIKKPVTATPALSDFGTPSTSYATPNIEEGFRFCNPEGDNDRLGESKPKKQKKALDQLSLQGYLNKYTSEDNASFEELAALMNERERKRNAWLYDAEKKHNIEHEASQKALTAAADVQMIQAQDTSAPKPLLPDGWPFKARNNLLFNPNEEAALTPAELAERMRMNEIVINKEATRIKKEHAALHPKPSVMARAALHQAANFIGKVDVTGKDLGVVDNNTLGVVATPVFEPGVEDTPLMTWGEIDGTPFRLDGEDDPTASIDAPVFKIPDLPKRDIIANSIHDTLSKRYNDKRKQALQAAAKAHDKTPKFGSKRAKLAMGLSPAAKHLLHNQLGIKVGSSASSVRSFATPSSSTRSFGTPSSSLRSMVRPKQRREYPATPDHAASAKNAVADLLQLQPNLPEAAKRAPKAIDFD</sequence>
<protein>
    <submittedName>
        <fullName evidence="6">Protein DGCR14</fullName>
    </submittedName>
</protein>
<accession>A0A7E4UV99</accession>
<comment type="subcellular location">
    <subcellularLocation>
        <location evidence="1">Nucleus</location>
    </subcellularLocation>
</comment>
<organism evidence="5 6">
    <name type="scientific">Panagrellus redivivus</name>
    <name type="common">Microworm</name>
    <dbReference type="NCBI Taxonomy" id="6233"/>
    <lineage>
        <taxon>Eukaryota</taxon>
        <taxon>Metazoa</taxon>
        <taxon>Ecdysozoa</taxon>
        <taxon>Nematoda</taxon>
        <taxon>Chromadorea</taxon>
        <taxon>Rhabditida</taxon>
        <taxon>Tylenchina</taxon>
        <taxon>Panagrolaimomorpha</taxon>
        <taxon>Panagrolaimoidea</taxon>
        <taxon>Panagrolaimidae</taxon>
        <taxon>Panagrellus</taxon>
    </lineage>
</organism>
<dbReference type="AlphaFoldDB" id="A0A7E4UV99"/>
<evidence type="ECO:0000313" key="5">
    <source>
        <dbReference type="Proteomes" id="UP000492821"/>
    </source>
</evidence>
<evidence type="ECO:0000256" key="3">
    <source>
        <dbReference type="ARBA" id="ARBA00023242"/>
    </source>
</evidence>
<dbReference type="InterPro" id="IPR019148">
    <property type="entry name" value="Nuclear_protein_DGCR14_ESS-2"/>
</dbReference>
<proteinExistence type="inferred from homology"/>
<keyword evidence="5" id="KW-1185">Reference proteome</keyword>
<evidence type="ECO:0000313" key="6">
    <source>
        <dbReference type="WBParaSite" id="Pan_g1325.t1"/>
    </source>
</evidence>
<evidence type="ECO:0000256" key="2">
    <source>
        <dbReference type="ARBA" id="ARBA00009072"/>
    </source>
</evidence>